<dbReference type="RefSeq" id="XP_017994076.1">
    <property type="nucleotide sequence ID" value="XM_018137840.1"/>
</dbReference>
<dbReference type="VEuPathDB" id="FungiDB:Malapachy_3368"/>
<evidence type="ECO:0008006" key="5">
    <source>
        <dbReference type="Google" id="ProtNLM"/>
    </source>
</evidence>
<dbReference type="AlphaFoldDB" id="A0A0M8MXQ2"/>
<dbReference type="PANTHER" id="PTHR47938">
    <property type="entry name" value="RESPIRATORY COMPLEX I CHAPERONE (CIA84), PUTATIVE (AFU_ORTHOLOGUE AFUA_2G06020)-RELATED"/>
    <property type="match status" value="1"/>
</dbReference>
<name>A0A0M8MXQ2_9BASI</name>
<dbReference type="Gene3D" id="1.25.40.10">
    <property type="entry name" value="Tetratricopeptide repeat domain"/>
    <property type="match status" value="1"/>
</dbReference>
<sequence>MQASSAAATTTTQKQRSDDRQSLRALMDACVGAGQWRYAPPIAQTLEELPLVDATTSPTLATTLEARGIAAPAFLQWYNAHTRATWAECATYLHSLPAGHVPPFVLQRALHKIDRMADAASAVRVVSQHIPSYNVEEATRLCLLLWALCIRRWQAWHMARPIAEMTMHCATRWLHVRTPQPAKAQRLLQTAGVSLVRGARDERVRHAFLQVYAMACEHVPSAAKTIEQYILKHMPTQASSAWLDVAAWQTMLAARPTKPRAALLRVGIRLAASERRMEQARAWYDELGAPQTPSTSSTAFLRALSHIAPDTDLREAWALFDQISAGHDGKGDGEHAQAKLNDWILMLRAAAIDERIPVQRTMALLGLYETDEPLHVGWHAPASIQAQLATSVVAHTALVDGLIARHELARAWAVWEAMLRRGIVPDVWALTSLCRIYLHAGEPVRALECVLQYCREGVALIPNAGVHDVRVPPSKDALGAWPIPTSTTETAPRVRVVPSPHLANTLLAGLVRLGAYETVMHLWQALGPTLHVVPDVISLDLMLRAATAQTYAQQTETTYPPPTSSSRLWPYAARAYFRRTLQTQHPDLQQCQNPLETSGARGWFLRGELQWRRWERWWEDRVTGLWGGGPSAVNAWNDAGEASSSPAPPALCLDARVFHQYAELLLALIETAPGLGATASWAQAMTEELFMVAAWMRALDLTPQTSTLCLLCSAQDELLPPMSGAMPLRTYLSTWLGAEHRRMGMRVVQTDRRLGGPSRATLGGLRSLLPRGHIGILRTLPGRPSIAKQMVVWIDFHGRRRVLHLRRRRLGTGCHGPHVIAARHQELGVHLPNAFGVHGHPVLLGNVSTLQRSAAVQRRASTNKG</sequence>
<evidence type="ECO:0000256" key="2">
    <source>
        <dbReference type="SAM" id="MobiDB-lite"/>
    </source>
</evidence>
<feature type="repeat" description="PPR" evidence="1">
    <location>
        <begin position="391"/>
        <end position="425"/>
    </location>
</feature>
<reference evidence="3 4" key="1">
    <citation type="submission" date="2015-07" db="EMBL/GenBank/DDBJ databases">
        <title>Draft Genome Sequence of Malassezia furfur CBS1878 and Malassezia pachydermatis CBS1879.</title>
        <authorList>
            <person name="Triana S."/>
            <person name="Ohm R."/>
            <person name="Gonzalez A."/>
            <person name="DeCock H."/>
            <person name="Restrepo S."/>
            <person name="Celis A."/>
        </authorList>
    </citation>
    <scope>NUCLEOTIDE SEQUENCE [LARGE SCALE GENOMIC DNA]</scope>
    <source>
        <strain evidence="3 4">CBS 1879</strain>
    </source>
</reference>
<dbReference type="GeneID" id="28729716"/>
<protein>
    <recommendedName>
        <fullName evidence="5">Pentatricopeptide repeat-containing protein</fullName>
    </recommendedName>
</protein>
<dbReference type="STRING" id="77020.A0A0M8MXQ2"/>
<evidence type="ECO:0000313" key="3">
    <source>
        <dbReference type="EMBL" id="KOS16444.1"/>
    </source>
</evidence>
<dbReference type="InterPro" id="IPR002885">
    <property type="entry name" value="PPR_rpt"/>
</dbReference>
<dbReference type="NCBIfam" id="TIGR00756">
    <property type="entry name" value="PPR"/>
    <property type="match status" value="1"/>
</dbReference>
<accession>A0A0M8MXQ2</accession>
<keyword evidence="4" id="KW-1185">Reference proteome</keyword>
<evidence type="ECO:0000256" key="1">
    <source>
        <dbReference type="PROSITE-ProRule" id="PRU00708"/>
    </source>
</evidence>
<comment type="caution">
    <text evidence="3">The sequence shown here is derived from an EMBL/GenBank/DDBJ whole genome shotgun (WGS) entry which is preliminary data.</text>
</comment>
<dbReference type="GO" id="GO:0003729">
    <property type="term" value="F:mRNA binding"/>
    <property type="evidence" value="ECO:0007669"/>
    <property type="project" value="TreeGrafter"/>
</dbReference>
<organism evidence="3 4">
    <name type="scientific">Malassezia pachydermatis</name>
    <dbReference type="NCBI Taxonomy" id="77020"/>
    <lineage>
        <taxon>Eukaryota</taxon>
        <taxon>Fungi</taxon>
        <taxon>Dikarya</taxon>
        <taxon>Basidiomycota</taxon>
        <taxon>Ustilaginomycotina</taxon>
        <taxon>Malasseziomycetes</taxon>
        <taxon>Malasseziales</taxon>
        <taxon>Malasseziaceae</taxon>
        <taxon>Malassezia</taxon>
    </lineage>
</organism>
<dbReference type="PROSITE" id="PS51375">
    <property type="entry name" value="PPR"/>
    <property type="match status" value="1"/>
</dbReference>
<dbReference type="Proteomes" id="UP000037751">
    <property type="component" value="Unassembled WGS sequence"/>
</dbReference>
<gene>
    <name evidence="3" type="ORF">Malapachy_3368</name>
</gene>
<dbReference type="EMBL" id="LGAV01000001">
    <property type="protein sequence ID" value="KOS16444.1"/>
    <property type="molecule type" value="Genomic_DNA"/>
</dbReference>
<dbReference type="InterPro" id="IPR011990">
    <property type="entry name" value="TPR-like_helical_dom_sf"/>
</dbReference>
<feature type="region of interest" description="Disordered" evidence="2">
    <location>
        <begin position="1"/>
        <end position="21"/>
    </location>
</feature>
<feature type="compositionally biased region" description="Low complexity" evidence="2">
    <location>
        <begin position="1"/>
        <end position="12"/>
    </location>
</feature>
<proteinExistence type="predicted"/>
<dbReference type="OrthoDB" id="185373at2759"/>
<evidence type="ECO:0000313" key="4">
    <source>
        <dbReference type="Proteomes" id="UP000037751"/>
    </source>
</evidence>